<dbReference type="EMBL" id="CP001107">
    <property type="protein sequence ID" value="ACR76860.1"/>
    <property type="molecule type" value="Genomic_DNA"/>
</dbReference>
<feature type="active site" description="Proton donor" evidence="16">
    <location>
        <position position="58"/>
    </location>
</feature>
<comment type="similarity">
    <text evidence="5 15">In the C-terminal section; belongs to the HTP reductase family.</text>
</comment>
<evidence type="ECO:0000256" key="9">
    <source>
        <dbReference type="ARBA" id="ARBA00022833"/>
    </source>
</evidence>
<feature type="domain" description="CMP/dCMP-type deaminase" evidence="19">
    <location>
        <begin position="7"/>
        <end position="129"/>
    </location>
</feature>
<evidence type="ECO:0000256" key="5">
    <source>
        <dbReference type="ARBA" id="ARBA00007417"/>
    </source>
</evidence>
<keyword evidence="8 15" id="KW-0378">Hydrolase</keyword>
<protein>
    <recommendedName>
        <fullName evidence="15">Riboflavin biosynthesis protein RibD</fullName>
    </recommendedName>
    <domain>
        <recommendedName>
            <fullName evidence="15">Diaminohydroxyphosphoribosylaminopyrimidine deaminase</fullName>
            <shortName evidence="15">DRAP deaminase</shortName>
            <ecNumber evidence="15">3.5.4.26</ecNumber>
        </recommendedName>
        <alternativeName>
            <fullName evidence="15">Riboflavin-specific deaminase</fullName>
        </alternativeName>
    </domain>
    <domain>
        <recommendedName>
            <fullName evidence="15">5-amino-6-(5-phosphoribosylamino)uracil reductase</fullName>
            <ecNumber evidence="15">1.1.1.193</ecNumber>
        </recommendedName>
        <alternativeName>
            <fullName evidence="15">HTP reductase</fullName>
        </alternativeName>
    </domain>
</protein>
<dbReference type="InterPro" id="IPR004794">
    <property type="entry name" value="Eubact_RibD"/>
</dbReference>
<evidence type="ECO:0000256" key="14">
    <source>
        <dbReference type="ARBA" id="ARBA00049886"/>
    </source>
</evidence>
<feature type="binding site" evidence="17">
    <location>
        <position position="176"/>
    </location>
    <ligand>
        <name>NADP(+)</name>
        <dbReference type="ChEBI" id="CHEBI:58349"/>
    </ligand>
</feature>
<feature type="binding site" evidence="17">
    <location>
        <position position="202"/>
    </location>
    <ligand>
        <name>NADP(+)</name>
        <dbReference type="ChEBI" id="CHEBI:58349"/>
    </ligand>
</feature>
<dbReference type="GO" id="GO:0008703">
    <property type="term" value="F:5-amino-6-(5-phosphoribosylamino)uracil reductase activity"/>
    <property type="evidence" value="ECO:0007669"/>
    <property type="project" value="UniProtKB-EC"/>
</dbReference>
<dbReference type="PANTHER" id="PTHR38011">
    <property type="entry name" value="DIHYDROFOLATE REDUCTASE FAMILY PROTEIN (AFU_ORTHOLOGUE AFUA_8G06820)"/>
    <property type="match status" value="1"/>
</dbReference>
<evidence type="ECO:0000256" key="3">
    <source>
        <dbReference type="ARBA" id="ARBA00004910"/>
    </source>
</evidence>
<feature type="binding site" evidence="17">
    <location>
        <position position="190"/>
    </location>
    <ligand>
        <name>substrate</name>
    </ligand>
</feature>
<gene>
    <name evidence="20" type="ordered locus">EUBREC_3132</name>
</gene>
<feature type="binding site" evidence="17">
    <location>
        <position position="174"/>
    </location>
    <ligand>
        <name>substrate</name>
    </ligand>
</feature>
<evidence type="ECO:0000256" key="1">
    <source>
        <dbReference type="ARBA" id="ARBA00002151"/>
    </source>
</evidence>
<dbReference type="PROSITE" id="PS51747">
    <property type="entry name" value="CYT_DCMP_DEAMINASES_2"/>
    <property type="match status" value="1"/>
</dbReference>
<feature type="binding site" evidence="17">
    <location>
        <position position="227"/>
    </location>
    <ligand>
        <name>NADP(+)</name>
        <dbReference type="ChEBI" id="CHEBI:58349"/>
    </ligand>
</feature>
<evidence type="ECO:0000256" key="10">
    <source>
        <dbReference type="ARBA" id="ARBA00022857"/>
    </source>
</evidence>
<comment type="catalytic activity">
    <reaction evidence="13 15">
        <text>5-amino-6-(5-phospho-D-ribitylamino)uracil + NADP(+) = 5-amino-6-(5-phospho-D-ribosylamino)uracil + NADPH + H(+)</text>
        <dbReference type="Rhea" id="RHEA:17845"/>
        <dbReference type="ChEBI" id="CHEBI:15378"/>
        <dbReference type="ChEBI" id="CHEBI:57783"/>
        <dbReference type="ChEBI" id="CHEBI:58349"/>
        <dbReference type="ChEBI" id="CHEBI:58421"/>
        <dbReference type="ChEBI" id="CHEBI:58453"/>
        <dbReference type="EC" id="1.1.1.193"/>
    </reaction>
</comment>
<comment type="catalytic activity">
    <reaction evidence="14 15">
        <text>2,5-diamino-6-hydroxy-4-(5-phosphoribosylamino)-pyrimidine + H2O + H(+) = 5-amino-6-(5-phospho-D-ribosylamino)uracil + NH4(+)</text>
        <dbReference type="Rhea" id="RHEA:21868"/>
        <dbReference type="ChEBI" id="CHEBI:15377"/>
        <dbReference type="ChEBI" id="CHEBI:15378"/>
        <dbReference type="ChEBI" id="CHEBI:28938"/>
        <dbReference type="ChEBI" id="CHEBI:58453"/>
        <dbReference type="ChEBI" id="CHEBI:58614"/>
        <dbReference type="EC" id="3.5.4.26"/>
    </reaction>
</comment>
<evidence type="ECO:0000256" key="6">
    <source>
        <dbReference type="ARBA" id="ARBA00022619"/>
    </source>
</evidence>
<evidence type="ECO:0000256" key="8">
    <source>
        <dbReference type="ARBA" id="ARBA00022801"/>
    </source>
</evidence>
<dbReference type="Gene3D" id="3.40.140.10">
    <property type="entry name" value="Cytidine Deaminase, domain 2"/>
    <property type="match status" value="1"/>
</dbReference>
<accession>C4Z8N3</accession>
<evidence type="ECO:0000256" key="18">
    <source>
        <dbReference type="PIRSR" id="PIRSR006769-3"/>
    </source>
</evidence>
<evidence type="ECO:0000256" key="12">
    <source>
        <dbReference type="ARBA" id="ARBA00023268"/>
    </source>
</evidence>
<feature type="binding site" evidence="18">
    <location>
        <position position="56"/>
    </location>
    <ligand>
        <name>Zn(2+)</name>
        <dbReference type="ChEBI" id="CHEBI:29105"/>
        <note>catalytic</note>
    </ligand>
</feature>
<feature type="binding site" evidence="17">
    <location>
        <position position="323"/>
    </location>
    <ligand>
        <name>substrate</name>
    </ligand>
</feature>
<dbReference type="GO" id="GO:0009231">
    <property type="term" value="P:riboflavin biosynthetic process"/>
    <property type="evidence" value="ECO:0007669"/>
    <property type="project" value="UniProtKB-UniPathway"/>
</dbReference>
<dbReference type="InterPro" id="IPR016193">
    <property type="entry name" value="Cytidine_deaminase-like"/>
</dbReference>
<dbReference type="GO" id="GO:0008835">
    <property type="term" value="F:diaminohydroxyphosphoribosylaminopyrimidine deaminase activity"/>
    <property type="evidence" value="ECO:0007669"/>
    <property type="project" value="UniProtKB-EC"/>
</dbReference>
<feature type="binding site" evidence="17">
    <location>
        <begin position="325"/>
        <end position="331"/>
    </location>
    <ligand>
        <name>NADP(+)</name>
        <dbReference type="ChEBI" id="CHEBI:58349"/>
    </ligand>
</feature>
<evidence type="ECO:0000259" key="19">
    <source>
        <dbReference type="PROSITE" id="PS51747"/>
    </source>
</evidence>
<dbReference type="PANTHER" id="PTHR38011:SF7">
    <property type="entry name" value="2,5-DIAMINO-6-RIBOSYLAMINO-4(3H)-PYRIMIDINONE 5'-PHOSPHATE REDUCTASE"/>
    <property type="match status" value="1"/>
</dbReference>
<evidence type="ECO:0000256" key="4">
    <source>
        <dbReference type="ARBA" id="ARBA00005259"/>
    </source>
</evidence>
<comment type="pathway">
    <text evidence="2 15">Cofactor biosynthesis; riboflavin biosynthesis; 5-amino-6-(D-ribitylamino)uracil from GTP: step 2/4.</text>
</comment>
<dbReference type="Proteomes" id="UP000001477">
    <property type="component" value="Chromosome"/>
</dbReference>
<feature type="binding site" evidence="17">
    <location>
        <position position="160"/>
    </location>
    <ligand>
        <name>NADP(+)</name>
        <dbReference type="ChEBI" id="CHEBI:58349"/>
    </ligand>
</feature>
<dbReference type="GO" id="GO:0008270">
    <property type="term" value="F:zinc ion binding"/>
    <property type="evidence" value="ECO:0007669"/>
    <property type="project" value="InterPro"/>
</dbReference>
<dbReference type="CDD" id="cd01284">
    <property type="entry name" value="Riboflavin_deaminase-reductase"/>
    <property type="match status" value="1"/>
</dbReference>
<dbReference type="FunFam" id="3.40.140.10:FF:000025">
    <property type="entry name" value="Riboflavin biosynthesis protein RibD"/>
    <property type="match status" value="1"/>
</dbReference>
<keyword evidence="11 15" id="KW-0560">Oxidoreductase</keyword>
<dbReference type="SUPFAM" id="SSF53927">
    <property type="entry name" value="Cytidine deaminase-like"/>
    <property type="match status" value="1"/>
</dbReference>
<dbReference type="PaxDb" id="515619-EUBREC_3132"/>
<dbReference type="InterPro" id="IPR050765">
    <property type="entry name" value="Riboflavin_Biosynth_HTPR"/>
</dbReference>
<keyword evidence="7 15" id="KW-0479">Metal-binding</keyword>
<feature type="binding site" evidence="18">
    <location>
        <position position="81"/>
    </location>
    <ligand>
        <name>Zn(2+)</name>
        <dbReference type="ChEBI" id="CHEBI:29105"/>
        <note>catalytic</note>
    </ligand>
</feature>
<dbReference type="Gene3D" id="3.40.430.10">
    <property type="entry name" value="Dihydrofolate Reductase, subunit A"/>
    <property type="match status" value="1"/>
</dbReference>
<dbReference type="HOGENOM" id="CLU_036590_1_2_9"/>
<feature type="binding site" evidence="18">
    <location>
        <position position="90"/>
    </location>
    <ligand>
        <name>Zn(2+)</name>
        <dbReference type="ChEBI" id="CHEBI:29105"/>
        <note>catalytic</note>
    </ligand>
</feature>
<organism evidence="20 21">
    <name type="scientific">Agathobacter rectalis (strain ATCC 33656 / DSM 3377 / JCM 17463 / KCTC 5835 / VPI 0990)</name>
    <name type="common">Eubacterium rectale</name>
    <dbReference type="NCBI Taxonomy" id="515619"/>
    <lineage>
        <taxon>Bacteria</taxon>
        <taxon>Bacillati</taxon>
        <taxon>Bacillota</taxon>
        <taxon>Clostridia</taxon>
        <taxon>Lachnospirales</taxon>
        <taxon>Lachnospiraceae</taxon>
        <taxon>Agathobacter</taxon>
    </lineage>
</organism>
<dbReference type="Pfam" id="PF01872">
    <property type="entry name" value="RibD_C"/>
    <property type="match status" value="1"/>
</dbReference>
<dbReference type="NCBIfam" id="TIGR00326">
    <property type="entry name" value="eubact_ribD"/>
    <property type="match status" value="1"/>
</dbReference>
<comment type="function">
    <text evidence="1 15">Converts 2,5-diamino-6-(ribosylamino)-4(3h)-pyrimidinone 5'-phosphate into 5-amino-6-(ribosylamino)-2,4(1h,3h)-pyrimidinedione 5'-phosphate.</text>
</comment>
<dbReference type="KEGG" id="ere:EUBREC_3132"/>
<evidence type="ECO:0000313" key="21">
    <source>
        <dbReference type="Proteomes" id="UP000001477"/>
    </source>
</evidence>
<evidence type="ECO:0000256" key="16">
    <source>
        <dbReference type="PIRSR" id="PIRSR006769-1"/>
    </source>
</evidence>
<dbReference type="InterPro" id="IPR002125">
    <property type="entry name" value="CMP_dCMP_dom"/>
</dbReference>
<proteinExistence type="inferred from homology"/>
<dbReference type="PROSITE" id="PS00903">
    <property type="entry name" value="CYT_DCMP_DEAMINASES_1"/>
    <property type="match status" value="1"/>
</dbReference>
<name>C4Z8N3_AGARV</name>
<dbReference type="EC" id="1.1.1.193" evidence="15"/>
<evidence type="ECO:0000313" key="20">
    <source>
        <dbReference type="EMBL" id="ACR76860.1"/>
    </source>
</evidence>
<comment type="pathway">
    <text evidence="3 15">Cofactor biosynthesis; riboflavin biosynthesis; 5-amino-6-(D-ribitylamino)uracil from GTP: step 3/4.</text>
</comment>
<evidence type="ECO:0000256" key="13">
    <source>
        <dbReference type="ARBA" id="ARBA00049861"/>
    </source>
</evidence>
<feature type="binding site" evidence="17">
    <location>
        <position position="210"/>
    </location>
    <ligand>
        <name>substrate</name>
    </ligand>
</feature>
<feature type="binding site" evidence="17">
    <location>
        <position position="213"/>
    </location>
    <ligand>
        <name>substrate</name>
    </ligand>
</feature>
<keyword evidence="9 15" id="KW-0862">Zinc</keyword>
<dbReference type="STRING" id="515619.EUBREC_3132"/>
<evidence type="ECO:0000256" key="17">
    <source>
        <dbReference type="PIRSR" id="PIRSR006769-2"/>
    </source>
</evidence>
<comment type="cofactor">
    <cofactor evidence="15 18">
        <name>Zn(2+)</name>
        <dbReference type="ChEBI" id="CHEBI:29105"/>
    </cofactor>
    <text evidence="15 18">Binds 1 zinc ion.</text>
</comment>
<feature type="binding site" evidence="17">
    <location>
        <position position="206"/>
    </location>
    <ligand>
        <name>substrate</name>
    </ligand>
</feature>
<dbReference type="UniPathway" id="UPA00275">
    <property type="reaction ID" value="UER00401"/>
</dbReference>
<evidence type="ECO:0000256" key="2">
    <source>
        <dbReference type="ARBA" id="ARBA00004882"/>
    </source>
</evidence>
<evidence type="ECO:0000256" key="15">
    <source>
        <dbReference type="PIRNR" id="PIRNR006769"/>
    </source>
</evidence>
<dbReference type="Pfam" id="PF00383">
    <property type="entry name" value="dCMP_cyt_deam_1"/>
    <property type="match status" value="1"/>
</dbReference>
<dbReference type="PIRSF" id="PIRSF006769">
    <property type="entry name" value="RibD"/>
    <property type="match status" value="1"/>
</dbReference>
<evidence type="ECO:0000256" key="11">
    <source>
        <dbReference type="ARBA" id="ARBA00023002"/>
    </source>
</evidence>
<keyword evidence="10 15" id="KW-0521">NADP</keyword>
<sequence length="394" mass="43660">MQKGTQMTDEQYMRRAIELAKRGMGYTSPNPMVGAVIVKDGRIIGEGWHERYGELHAERNALKHCKESPQGADMYVTLEPCCHHGKQPPCVEAVIEAGIKRVYVGSDDPNPLVAGGGIKILKEHGIEVVTQVLKDECDRLNDVFFYFIQTRRPYVAMKYAMTMDGKIATYSGLSKWITGEKAREHVQNLRHRYKAIMAGIGTVLADDPLLTCRIEGGVNPIRIICDTHLKLPLESQIVNTAKEVPTIVAVSERYHETAQSEALPDTEKDSIEENNNYQKNRKITRLEENGIEILYVAEKNGHIDLNDLMQKLGERSIDSILLEGGGILNWSALKSGIVNKVYAYIAPKLFGGADAKTPIEGMGTDSPAHAVMLGNSKVTKLGDDFLIESDVVNI</sequence>
<reference evidence="20 21" key="1">
    <citation type="journal article" date="2009" name="Proc. Natl. Acad. Sci. U.S.A.">
        <title>Characterizing a model human gut microbiota composed of members of its two dominant bacterial phyla.</title>
        <authorList>
            <person name="Mahowald M.A."/>
            <person name="Rey F.E."/>
            <person name="Seedorf H."/>
            <person name="Turnbaugh P.J."/>
            <person name="Fulton R.S."/>
            <person name="Wollam A."/>
            <person name="Shah N."/>
            <person name="Wang C."/>
            <person name="Magrini V."/>
            <person name="Wilson R.K."/>
            <person name="Cantarel B.L."/>
            <person name="Coutinho P.M."/>
            <person name="Henrissat B."/>
            <person name="Crock L.W."/>
            <person name="Russell A."/>
            <person name="Verberkmoes N.C."/>
            <person name="Hettich R.L."/>
            <person name="Gordon J.I."/>
        </authorList>
    </citation>
    <scope>NUCLEOTIDE SEQUENCE [LARGE SCALE GENOMIC DNA]</scope>
    <source>
        <strain evidence="21">ATCC 33656 / DSM 3377 / JCM 17463 / KCTC 5835 / LMG 30912 / VPI 0990</strain>
    </source>
</reference>
<dbReference type="AlphaFoldDB" id="C4Z8N3"/>
<dbReference type="InterPro" id="IPR024072">
    <property type="entry name" value="DHFR-like_dom_sf"/>
</dbReference>
<keyword evidence="6 15" id="KW-0686">Riboflavin biosynthesis</keyword>
<keyword evidence="12" id="KW-0511">Multifunctional enzyme</keyword>
<dbReference type="InterPro" id="IPR002734">
    <property type="entry name" value="RibDG_C"/>
</dbReference>
<dbReference type="InterPro" id="IPR016192">
    <property type="entry name" value="APOBEC/CMP_deaminase_Zn-bd"/>
</dbReference>
<dbReference type="EC" id="3.5.4.26" evidence="15"/>
<evidence type="ECO:0000256" key="7">
    <source>
        <dbReference type="ARBA" id="ARBA00022723"/>
    </source>
</evidence>
<dbReference type="SUPFAM" id="SSF53597">
    <property type="entry name" value="Dihydrofolate reductase-like"/>
    <property type="match status" value="1"/>
</dbReference>
<comment type="similarity">
    <text evidence="4 15">In the N-terminal section; belongs to the cytidine and deoxycytidylate deaminase family.</text>
</comment>